<dbReference type="EMBL" id="FMZC01000011">
    <property type="protein sequence ID" value="SDD98799.1"/>
    <property type="molecule type" value="Genomic_DNA"/>
</dbReference>
<evidence type="ECO:0000313" key="2">
    <source>
        <dbReference type="EMBL" id="SDD98799.1"/>
    </source>
</evidence>
<dbReference type="AlphaFoldDB" id="A0A1G6Z801"/>
<dbReference type="InterPro" id="IPR052896">
    <property type="entry name" value="GGT-like_enzyme"/>
</dbReference>
<feature type="compositionally biased region" description="Polar residues" evidence="1">
    <location>
        <begin position="1"/>
        <end position="12"/>
    </location>
</feature>
<keyword evidence="3" id="KW-1185">Reference proteome</keyword>
<accession>A0A1G6Z801</accession>
<protein>
    <submittedName>
        <fullName evidence="2">Gamma-glutamyltranspeptidase / glutathione hydrolase</fullName>
    </submittedName>
</protein>
<dbReference type="InterPro" id="IPR043138">
    <property type="entry name" value="GGT_lsub"/>
</dbReference>
<dbReference type="Pfam" id="PF01019">
    <property type="entry name" value="G_glu_transpept"/>
    <property type="match status" value="1"/>
</dbReference>
<evidence type="ECO:0000256" key="1">
    <source>
        <dbReference type="SAM" id="MobiDB-lite"/>
    </source>
</evidence>
<dbReference type="Gene3D" id="1.10.246.130">
    <property type="match status" value="1"/>
</dbReference>
<dbReference type="STRING" id="187868.SAMN05192589_11120"/>
<organism evidence="2 3">
    <name type="scientific">Paracidovorax valerianellae</name>
    <dbReference type="NCBI Taxonomy" id="187868"/>
    <lineage>
        <taxon>Bacteria</taxon>
        <taxon>Pseudomonadati</taxon>
        <taxon>Pseudomonadota</taxon>
        <taxon>Betaproteobacteria</taxon>
        <taxon>Burkholderiales</taxon>
        <taxon>Comamonadaceae</taxon>
        <taxon>Paracidovorax</taxon>
    </lineage>
</organism>
<dbReference type="Gene3D" id="3.60.20.40">
    <property type="match status" value="1"/>
</dbReference>
<sequence length="543" mass="56486">MTGPSTTATPPNARTLDWGQPYASQRSPVMGRNMVSASQPLAAQAGLRMLMAGGNAVDAAIATAMALTVVEPTGCGIGSDGFAIVWDGKELHGLNASGRSPAAWTPDYFAQRGGIPEMGWNAVTVPGAVSAWVALSRRLGKLPFAQLAQPAIEYARGGFPVSPIIARLWGLGAAKLGAQPGFAECFMPGGQAPRAGEIFRSDAHANTLELIAETEGEAFYRGTLAQQMAAHSKAHGGAMTEDDLAAHQADWVGTVSQPFGDAVIHEIPPNGQGIAALIALGMLDAVNIGARPVDDVETVHASIEAMKLALADLYEHNADIDAMRMAPKDLLDPAYLHERARSIDPARAGDPGHGAPRRGGTVYLAAADASGMMVSFIQSNYMGFGSGVVVPGTGISLQNRGHGFSIVPGHANEVAPRKRPSHTIIPAFAMHADGTPRMAFGVMGGPMQSQGHVQMALRVLRYGQNPQAAADAPRWRVTGGKGVAVEPGFDPAVLAELRARGHEVTVETGQGVFAFGGAQLVLREGGIYVAGSDSRKDGHAVAF</sequence>
<dbReference type="Proteomes" id="UP000198781">
    <property type="component" value="Unassembled WGS sequence"/>
</dbReference>
<dbReference type="PANTHER" id="PTHR43881:SF1">
    <property type="entry name" value="GAMMA-GLUTAMYLTRANSPEPTIDASE (AFU_ORTHOLOGUE AFUA_4G13580)"/>
    <property type="match status" value="1"/>
</dbReference>
<evidence type="ECO:0000313" key="3">
    <source>
        <dbReference type="Proteomes" id="UP000198781"/>
    </source>
</evidence>
<dbReference type="SUPFAM" id="SSF56235">
    <property type="entry name" value="N-terminal nucleophile aminohydrolases (Ntn hydrolases)"/>
    <property type="match status" value="1"/>
</dbReference>
<name>A0A1G6Z801_9BURK</name>
<dbReference type="RefSeq" id="WP_092744807.1">
    <property type="nucleotide sequence ID" value="NZ_FMZC01000011.1"/>
</dbReference>
<dbReference type="GO" id="GO:0016787">
    <property type="term" value="F:hydrolase activity"/>
    <property type="evidence" value="ECO:0007669"/>
    <property type="project" value="UniProtKB-KW"/>
</dbReference>
<proteinExistence type="predicted"/>
<keyword evidence="2" id="KW-0378">Hydrolase</keyword>
<dbReference type="OrthoDB" id="5297205at2"/>
<reference evidence="2 3" key="1">
    <citation type="submission" date="2016-10" db="EMBL/GenBank/DDBJ databases">
        <authorList>
            <person name="de Groot N.N."/>
        </authorList>
    </citation>
    <scope>NUCLEOTIDE SEQUENCE [LARGE SCALE GENOMIC DNA]</scope>
    <source>
        <strain evidence="2 3">DSM 16619</strain>
    </source>
</reference>
<dbReference type="InterPro" id="IPR029055">
    <property type="entry name" value="Ntn_hydrolases_N"/>
</dbReference>
<gene>
    <name evidence="2" type="ORF">SAMN05192589_11120</name>
</gene>
<dbReference type="PANTHER" id="PTHR43881">
    <property type="entry name" value="GAMMA-GLUTAMYLTRANSPEPTIDASE (AFU_ORTHOLOGUE AFUA_4G13580)"/>
    <property type="match status" value="1"/>
</dbReference>
<dbReference type="InterPro" id="IPR043137">
    <property type="entry name" value="GGT_ssub_C"/>
</dbReference>
<feature type="region of interest" description="Disordered" evidence="1">
    <location>
        <begin position="1"/>
        <end position="20"/>
    </location>
</feature>
<dbReference type="PRINTS" id="PR01210">
    <property type="entry name" value="GGTRANSPTASE"/>
</dbReference>